<sequence length="612" mass="66184">MTIYNHKPKKLADVTRDLAAVAMGSLPADLIIRNGNLVNVNIGCIQKNIDVAVKHGFIVYVGQESEGKIKTDDHTKIVDANGRYLVPGFIDSHVHIESSMTDPRHFIKGILPRGTTTICPDNHEITNVLGLKAVELFHQAAQGLPIKFLLAMPVCVPAVAGFENAGAEINAADVSKAYQNGWAQLQGEQMNFVGVIHGDEHVHSIIKASHDAGMILTGHYSSLELDQGLNAFAATGINCCHEVTTADSVLRRAELGFYSQLRYGSAWLDLPNTIKAYTNNPGIDSRFLTICTDDVNASTIVEEGQMDRAIRTAIRNGVPPITAIQMATLNPAQLLEKARWIGSIAPGRAADILIVSNLTELVIDEVYSDGVLVAKNGILSVDFEPYSYPEIATKTMYLDPLSPEDFKIPAGTENPVKIRAIEIIPGMVHTIEKMKRMRPVNGNLIADSSRDLAKAFVFYRHQPKETLKGSRGYGFVAGTKFNSNCAYASTVSHDCHNLLVVGTSDEAMALAANEVIQAGGGIAVVVNGILDAIIELPFAGLMSLEPMEVVAKKINAVELALKKAGCPYPSIEMTLSLLGLIVIEELHLSNQGLVELKSNAPLKFVDLIIPEE</sequence>
<dbReference type="Gene3D" id="3.20.20.140">
    <property type="entry name" value="Metal-dependent hydrolases"/>
    <property type="match status" value="1"/>
</dbReference>
<dbReference type="GO" id="GO:0006146">
    <property type="term" value="P:adenine catabolic process"/>
    <property type="evidence" value="ECO:0007669"/>
    <property type="project" value="InterPro"/>
</dbReference>
<comment type="cofactor">
    <cofactor evidence="6">
        <name>Mn(2+)</name>
        <dbReference type="ChEBI" id="CHEBI:29035"/>
    </cofactor>
</comment>
<dbReference type="PATRIC" id="fig|1678840.3.peg.3158"/>
<dbReference type="GO" id="GO:0000034">
    <property type="term" value="F:adenine deaminase activity"/>
    <property type="evidence" value="ECO:0007669"/>
    <property type="project" value="UniProtKB-UniRule"/>
</dbReference>
<proteinExistence type="inferred from homology"/>
<dbReference type="EMBL" id="DF968181">
    <property type="protein sequence ID" value="GAP41659.1"/>
    <property type="molecule type" value="Genomic_DNA"/>
</dbReference>
<evidence type="ECO:0000256" key="1">
    <source>
        <dbReference type="ARBA" id="ARBA00006773"/>
    </source>
</evidence>
<evidence type="ECO:0000259" key="8">
    <source>
        <dbReference type="Pfam" id="PF13382"/>
    </source>
</evidence>
<gene>
    <name evidence="6" type="primary">ade</name>
    <name evidence="9" type="ORF">ATC1_131653</name>
</gene>
<dbReference type="OrthoDB" id="9775607at2"/>
<dbReference type="InterPro" id="IPR011059">
    <property type="entry name" value="Metal-dep_hydrolase_composite"/>
</dbReference>
<dbReference type="Pfam" id="PF01979">
    <property type="entry name" value="Amidohydro_1"/>
    <property type="match status" value="1"/>
</dbReference>
<dbReference type="SUPFAM" id="SSF51556">
    <property type="entry name" value="Metallo-dependent hydrolases"/>
    <property type="match status" value="1"/>
</dbReference>
<dbReference type="PANTHER" id="PTHR11113:SF2">
    <property type="entry name" value="ADENINE DEAMINASE"/>
    <property type="match status" value="1"/>
</dbReference>
<dbReference type="EC" id="3.5.4.2" evidence="2 6"/>
<dbReference type="Pfam" id="PF13382">
    <property type="entry name" value="Adenine_deam_C"/>
    <property type="match status" value="1"/>
</dbReference>
<evidence type="ECO:0000256" key="2">
    <source>
        <dbReference type="ARBA" id="ARBA00012782"/>
    </source>
</evidence>
<keyword evidence="3 6" id="KW-0378">Hydrolase</keyword>
<organism evidence="9">
    <name type="scientific">Flexilinea flocculi</name>
    <dbReference type="NCBI Taxonomy" id="1678840"/>
    <lineage>
        <taxon>Bacteria</taxon>
        <taxon>Bacillati</taxon>
        <taxon>Chloroflexota</taxon>
        <taxon>Anaerolineae</taxon>
        <taxon>Anaerolineales</taxon>
        <taxon>Anaerolineaceae</taxon>
        <taxon>Flexilinea</taxon>
    </lineage>
</organism>
<keyword evidence="4 6" id="KW-0464">Manganese</keyword>
<comment type="similarity">
    <text evidence="1 6">Belongs to the metallo-dependent hydrolases superfamily. Adenine deaminase family.</text>
</comment>
<evidence type="ECO:0000256" key="3">
    <source>
        <dbReference type="ARBA" id="ARBA00022801"/>
    </source>
</evidence>
<accession>A0A0S7BT42</accession>
<protein>
    <recommendedName>
        <fullName evidence="2 6">Adenine deaminase</fullName>
        <shortName evidence="6">Adenase</shortName>
        <shortName evidence="6">Adenine aminase</shortName>
        <ecNumber evidence="2 6">3.5.4.2</ecNumber>
    </recommendedName>
</protein>
<dbReference type="STRING" id="1678840.ATC1_131653"/>
<dbReference type="Gene3D" id="2.30.40.10">
    <property type="entry name" value="Urease, subunit C, domain 1"/>
    <property type="match status" value="1"/>
</dbReference>
<reference evidence="9" key="1">
    <citation type="journal article" date="2015" name="Genome Announc.">
        <title>Draft Genome Sequence of Anaerolineae Strain TC1, a Novel Isolate from a Methanogenic Wastewater Treatment System.</title>
        <authorList>
            <person name="Matsuura N."/>
            <person name="Tourlousse D.M."/>
            <person name="Sun L."/>
            <person name="Toyonaga M."/>
            <person name="Kuroda K."/>
            <person name="Ohashi A."/>
            <person name="Cruz R."/>
            <person name="Yamaguchi T."/>
            <person name="Sekiguchi Y."/>
        </authorList>
    </citation>
    <scope>NUCLEOTIDE SEQUENCE [LARGE SCALE GENOMIC DNA]</scope>
    <source>
        <strain evidence="9">TC1</strain>
    </source>
</reference>
<evidence type="ECO:0000259" key="7">
    <source>
        <dbReference type="Pfam" id="PF01979"/>
    </source>
</evidence>
<dbReference type="PANTHER" id="PTHR11113">
    <property type="entry name" value="N-ACETYLGLUCOSAMINE-6-PHOSPHATE DEACETYLASE"/>
    <property type="match status" value="1"/>
</dbReference>
<dbReference type="Proteomes" id="UP000053370">
    <property type="component" value="Unassembled WGS sequence"/>
</dbReference>
<dbReference type="InterPro" id="IPR026912">
    <property type="entry name" value="Adenine_deam_C"/>
</dbReference>
<evidence type="ECO:0000313" key="9">
    <source>
        <dbReference type="EMBL" id="GAP41659.1"/>
    </source>
</evidence>
<dbReference type="InterPro" id="IPR006680">
    <property type="entry name" value="Amidohydro-rel"/>
</dbReference>
<feature type="domain" description="Amidohydrolase-related" evidence="7">
    <location>
        <begin position="84"/>
        <end position="373"/>
    </location>
</feature>
<feature type="domain" description="Adenine deaminase C-terminal" evidence="8">
    <location>
        <begin position="430"/>
        <end position="598"/>
    </location>
</feature>
<dbReference type="SUPFAM" id="SSF51338">
    <property type="entry name" value="Composite domain of metallo-dependent hydrolases"/>
    <property type="match status" value="1"/>
</dbReference>
<dbReference type="HAMAP" id="MF_01518">
    <property type="entry name" value="Adenine_deamin"/>
    <property type="match status" value="1"/>
</dbReference>
<dbReference type="InterPro" id="IPR032466">
    <property type="entry name" value="Metal_Hydrolase"/>
</dbReference>
<dbReference type="AlphaFoldDB" id="A0A0S7BT42"/>
<keyword evidence="10" id="KW-1185">Reference proteome</keyword>
<evidence type="ECO:0000256" key="5">
    <source>
        <dbReference type="ARBA" id="ARBA00047720"/>
    </source>
</evidence>
<evidence type="ECO:0000313" key="10">
    <source>
        <dbReference type="Proteomes" id="UP000053370"/>
    </source>
</evidence>
<comment type="catalytic activity">
    <reaction evidence="5 6">
        <text>adenine + H2O + H(+) = hypoxanthine + NH4(+)</text>
        <dbReference type="Rhea" id="RHEA:23688"/>
        <dbReference type="ChEBI" id="CHEBI:15377"/>
        <dbReference type="ChEBI" id="CHEBI:15378"/>
        <dbReference type="ChEBI" id="CHEBI:16708"/>
        <dbReference type="ChEBI" id="CHEBI:17368"/>
        <dbReference type="ChEBI" id="CHEBI:28938"/>
        <dbReference type="EC" id="3.5.4.2"/>
    </reaction>
</comment>
<dbReference type="RefSeq" id="WP_062283336.1">
    <property type="nucleotide sequence ID" value="NZ_DF968181.1"/>
</dbReference>
<evidence type="ECO:0000256" key="4">
    <source>
        <dbReference type="ARBA" id="ARBA00023211"/>
    </source>
</evidence>
<evidence type="ECO:0000256" key="6">
    <source>
        <dbReference type="HAMAP-Rule" id="MF_01518"/>
    </source>
</evidence>
<dbReference type="InterPro" id="IPR006679">
    <property type="entry name" value="Adenine_deam"/>
</dbReference>
<name>A0A0S7BT42_9CHLR</name>